<comment type="pathway">
    <text evidence="2">Protein modification; peptidyl-diphthamide biosynthesis.</text>
</comment>
<evidence type="ECO:0000256" key="6">
    <source>
        <dbReference type="ARBA" id="ARBA00023014"/>
    </source>
</evidence>
<organism evidence="7">
    <name type="scientific">Noctiluca scintillans</name>
    <name type="common">Sea sparkle</name>
    <name type="synonym">Red tide dinoflagellate</name>
    <dbReference type="NCBI Taxonomy" id="2966"/>
    <lineage>
        <taxon>Eukaryota</taxon>
        <taxon>Sar</taxon>
        <taxon>Alveolata</taxon>
        <taxon>Dinophyceae</taxon>
        <taxon>Noctilucales</taxon>
        <taxon>Noctilucaceae</taxon>
        <taxon>Noctiluca</taxon>
    </lineage>
</organism>
<gene>
    <name evidence="7" type="ORF">NSCI0253_LOCUS7548</name>
</gene>
<dbReference type="InterPro" id="IPR042265">
    <property type="entry name" value="DPH1/DPH2_3"/>
</dbReference>
<dbReference type="EMBL" id="HBFQ01010789">
    <property type="protein sequence ID" value="CAD8833200.1"/>
    <property type="molecule type" value="Transcribed_RNA"/>
</dbReference>
<name>A0A7S0ZUP7_NOCSC</name>
<evidence type="ECO:0000313" key="7">
    <source>
        <dbReference type="EMBL" id="CAD8833200.1"/>
    </source>
</evidence>
<accession>A0A7S0ZUP7</accession>
<dbReference type="GO" id="GO:0090560">
    <property type="term" value="F:2-(3-amino-3-carboxypropyl)histidine synthase activity"/>
    <property type="evidence" value="ECO:0007669"/>
    <property type="project" value="InterPro"/>
</dbReference>
<dbReference type="PANTHER" id="PTHR10762:SF2">
    <property type="entry name" value="2-(3-AMINO-3-CARBOXYPROPYL)HISTIDINE SYNTHASE SUBUNIT 2"/>
    <property type="match status" value="1"/>
</dbReference>
<evidence type="ECO:0000256" key="4">
    <source>
        <dbReference type="ARBA" id="ARBA00022723"/>
    </source>
</evidence>
<dbReference type="InterPro" id="IPR016435">
    <property type="entry name" value="DPH1/DPH2"/>
</dbReference>
<keyword evidence="4" id="KW-0479">Metal-binding</keyword>
<dbReference type="GO" id="GO:0017183">
    <property type="term" value="P:protein histidyl modification to diphthamide"/>
    <property type="evidence" value="ECO:0007669"/>
    <property type="project" value="UniProtKB-UniPathway"/>
</dbReference>
<comment type="similarity">
    <text evidence="3">Belongs to the DPH1/DPH2 family. DPH2 subfamily.</text>
</comment>
<dbReference type="Gene3D" id="3.40.50.11840">
    <property type="entry name" value="Diphthamide synthesis DPH1/DPH2 domain 1"/>
    <property type="match status" value="1"/>
</dbReference>
<dbReference type="UniPathway" id="UPA00559"/>
<dbReference type="AlphaFoldDB" id="A0A7S0ZUP7"/>
<dbReference type="NCBIfam" id="TIGR00322">
    <property type="entry name" value="diphth2_R"/>
    <property type="match status" value="2"/>
</dbReference>
<keyword evidence="6" id="KW-0411">Iron-sulfur</keyword>
<dbReference type="InterPro" id="IPR042263">
    <property type="entry name" value="DPH1/DPH2_1"/>
</dbReference>
<reference evidence="7" key="1">
    <citation type="submission" date="2021-01" db="EMBL/GenBank/DDBJ databases">
        <authorList>
            <person name="Corre E."/>
            <person name="Pelletier E."/>
            <person name="Niang G."/>
            <person name="Scheremetjew M."/>
            <person name="Finn R."/>
            <person name="Kale V."/>
            <person name="Holt S."/>
            <person name="Cochrane G."/>
            <person name="Meng A."/>
            <person name="Brown T."/>
            <person name="Cohen L."/>
        </authorList>
    </citation>
    <scope>NUCLEOTIDE SEQUENCE</scope>
</reference>
<dbReference type="GO" id="GO:0046872">
    <property type="term" value="F:metal ion binding"/>
    <property type="evidence" value="ECO:0007669"/>
    <property type="project" value="UniProtKB-KW"/>
</dbReference>
<dbReference type="GO" id="GO:0051536">
    <property type="term" value="F:iron-sulfur cluster binding"/>
    <property type="evidence" value="ECO:0007669"/>
    <property type="project" value="UniProtKB-KW"/>
</dbReference>
<comment type="cofactor">
    <cofactor evidence="1">
        <name>[4Fe-4S] cluster</name>
        <dbReference type="ChEBI" id="CHEBI:49883"/>
    </cofactor>
</comment>
<protein>
    <submittedName>
        <fullName evidence="7">Uncharacterized protein</fullName>
    </submittedName>
</protein>
<evidence type="ECO:0000256" key="3">
    <source>
        <dbReference type="ARBA" id="ARBA00006179"/>
    </source>
</evidence>
<dbReference type="PANTHER" id="PTHR10762">
    <property type="entry name" value="DIPHTHAMIDE BIOSYNTHESIS PROTEIN"/>
    <property type="match status" value="1"/>
</dbReference>
<dbReference type="Gene3D" id="3.40.50.11860">
    <property type="entry name" value="Diphthamide synthesis DPH1/DPH2 domain 3"/>
    <property type="match status" value="1"/>
</dbReference>
<dbReference type="SFLD" id="SFLDS00032">
    <property type="entry name" value="Radical_SAM_3-amino-3-carboxyp"/>
    <property type="match status" value="1"/>
</dbReference>
<evidence type="ECO:0000256" key="1">
    <source>
        <dbReference type="ARBA" id="ARBA00001966"/>
    </source>
</evidence>
<keyword evidence="5" id="KW-0408">Iron</keyword>
<dbReference type="Pfam" id="PF01866">
    <property type="entry name" value="Diphthamide_syn"/>
    <property type="match status" value="2"/>
</dbReference>
<sequence length="405" mass="44359">MSESPALVWELIRRLPGRKVFVLGDSTYGSCSVDEVAADHYGSDCIIHVGGSDQTYAGALPVLFVYGRSHISVAVNGDTQLHGSVVLVGDSSDQIAQVASAFSHLDVYVATPVAEAKLEAFVPRWRDVRFGAVPLGVWWAPLGSVTMAATALPDPLCICAREVRAASGAVLQRLPLETGLVHVGAQDSVLLRRLLLRYGHERPVWQLDPHSGASTRMTSESLLLKRHRFVELARNAATMGLLISPEKSRWAHAVADRLELLLWRAGRRVYRFIIGRVTVEKLANFPEVDCYVSLASPDNFPFDTRDFMQPIVSPFEVEVALKIREWTGAYLTEFQEILSIPLPNCALSEDVVMSHADYGLVRPNLDGLETKVQMAPALLTMGLDGIASSYTTEAQLGSEHGRVES</sequence>
<proteinExistence type="inferred from homology"/>
<dbReference type="FunFam" id="3.40.50.11860:FF:000001">
    <property type="entry name" value="2-(3-amino-3-carboxypropyl)histidine synthase subunit 2"/>
    <property type="match status" value="1"/>
</dbReference>
<evidence type="ECO:0000256" key="2">
    <source>
        <dbReference type="ARBA" id="ARBA00005156"/>
    </source>
</evidence>
<evidence type="ECO:0000256" key="5">
    <source>
        <dbReference type="ARBA" id="ARBA00023004"/>
    </source>
</evidence>